<reference evidence="2" key="1">
    <citation type="submission" date="2019-11" db="UniProtKB">
        <authorList>
            <consortium name="WormBaseParasite"/>
        </authorList>
    </citation>
    <scope>IDENTIFICATION</scope>
</reference>
<dbReference type="SUPFAM" id="SSF55797">
    <property type="entry name" value="PR-1-like"/>
    <property type="match status" value="1"/>
</dbReference>
<name>A0A5K3G7M9_MESCO</name>
<organism evidence="2">
    <name type="scientific">Mesocestoides corti</name>
    <name type="common">Flatworm</name>
    <dbReference type="NCBI Taxonomy" id="53468"/>
    <lineage>
        <taxon>Eukaryota</taxon>
        <taxon>Metazoa</taxon>
        <taxon>Spiralia</taxon>
        <taxon>Lophotrochozoa</taxon>
        <taxon>Platyhelminthes</taxon>
        <taxon>Cestoda</taxon>
        <taxon>Eucestoda</taxon>
        <taxon>Cyclophyllidea</taxon>
        <taxon>Mesocestoididae</taxon>
        <taxon>Mesocestoides</taxon>
    </lineage>
</organism>
<dbReference type="Gene3D" id="3.40.33.10">
    <property type="entry name" value="CAP"/>
    <property type="match status" value="1"/>
</dbReference>
<dbReference type="Pfam" id="PF00188">
    <property type="entry name" value="CAP"/>
    <property type="match status" value="1"/>
</dbReference>
<evidence type="ECO:0000259" key="1">
    <source>
        <dbReference type="Pfam" id="PF00188"/>
    </source>
</evidence>
<dbReference type="InterPro" id="IPR014044">
    <property type="entry name" value="CAP_dom"/>
</dbReference>
<sequence length="115" mass="12640">MRDGAISLYTLKQFASQKDNYDYDENRCTGNCDEYKKMVWAASNELGCAQKKCPAGSDSKTFLHTACLYKPGESNPVERPYTKGSSCSGCPDGFICRRNQCLSKSLAVLKSSASI</sequence>
<proteinExistence type="predicted"/>
<dbReference type="AlphaFoldDB" id="A0A5K3G7M9"/>
<feature type="domain" description="SCP" evidence="1">
    <location>
        <begin position="10"/>
        <end position="69"/>
    </location>
</feature>
<accession>A0A5K3G7M9</accession>
<protein>
    <submittedName>
        <fullName evidence="2">SCP domain-containing protein</fullName>
    </submittedName>
</protein>
<dbReference type="InterPro" id="IPR035940">
    <property type="entry name" value="CAP_sf"/>
</dbReference>
<evidence type="ECO:0000313" key="2">
    <source>
        <dbReference type="WBParaSite" id="MCU_014578-RA"/>
    </source>
</evidence>
<dbReference type="WBParaSite" id="MCU_014578-RA">
    <property type="protein sequence ID" value="MCU_014578-RA"/>
    <property type="gene ID" value="MCU_014578"/>
</dbReference>